<dbReference type="eggNOG" id="ENOG502RXM4">
    <property type="taxonomic scope" value="Eukaryota"/>
</dbReference>
<evidence type="ECO:0000313" key="2">
    <source>
        <dbReference type="EMBL" id="GAA98691.1"/>
    </source>
</evidence>
<dbReference type="EMBL" id="BABT02000157">
    <property type="protein sequence ID" value="GAA98691.1"/>
    <property type="molecule type" value="Genomic_DNA"/>
</dbReference>
<dbReference type="InParanoid" id="G7E781"/>
<gene>
    <name evidence="2" type="primary">Mo05379</name>
    <name evidence="2" type="ORF">E5Q_05379</name>
</gene>
<dbReference type="HOGENOM" id="CLU_440099_0_0_1"/>
<protein>
    <submittedName>
        <fullName evidence="2">Uncharacterized protein</fullName>
    </submittedName>
</protein>
<evidence type="ECO:0000256" key="1">
    <source>
        <dbReference type="SAM" id="SignalP"/>
    </source>
</evidence>
<feature type="chain" id="PRO_5009955807" evidence="1">
    <location>
        <begin position="26"/>
        <end position="621"/>
    </location>
</feature>
<dbReference type="SUPFAM" id="SSF51126">
    <property type="entry name" value="Pectin lyase-like"/>
    <property type="match status" value="1"/>
</dbReference>
<proteinExistence type="predicted"/>
<dbReference type="STRING" id="764103.G7E781"/>
<reference evidence="2 3" key="1">
    <citation type="journal article" date="2011" name="J. Gen. Appl. Microbiol.">
        <title>Draft genome sequencing of the enigmatic basidiomycete Mixia osmundae.</title>
        <authorList>
            <person name="Nishida H."/>
            <person name="Nagatsuka Y."/>
            <person name="Sugiyama J."/>
        </authorList>
    </citation>
    <scope>NUCLEOTIDE SEQUENCE [LARGE SCALE GENOMIC DNA]</scope>
    <source>
        <strain evidence="3">CBS 9802 / IAM 14324 / JCM 22182 / KY 12970</strain>
    </source>
</reference>
<evidence type="ECO:0000313" key="3">
    <source>
        <dbReference type="Proteomes" id="UP000009131"/>
    </source>
</evidence>
<organism evidence="2 3">
    <name type="scientific">Mixia osmundae (strain CBS 9802 / IAM 14324 / JCM 22182 / KY 12970)</name>
    <dbReference type="NCBI Taxonomy" id="764103"/>
    <lineage>
        <taxon>Eukaryota</taxon>
        <taxon>Fungi</taxon>
        <taxon>Dikarya</taxon>
        <taxon>Basidiomycota</taxon>
        <taxon>Pucciniomycotina</taxon>
        <taxon>Mixiomycetes</taxon>
        <taxon>Mixiales</taxon>
        <taxon>Mixiaceae</taxon>
        <taxon>Mixia</taxon>
    </lineage>
</organism>
<sequence>MSGIARRRSSAYALLTALLLSSASFHDILDCGVSSVGARPASERPVFVPEPGPSPAEAKDYLENLGVDTSSAAKSHEDLSLDISNTTKHMYSLAALPCLPSTANDVTINALFAAGGPGYTVSLCPNTVYTITSYIIFTAHGQELSTQGYPTGSSRALINVMGSGQATAIYGACGDCNFIKMRNIQINGNRPLLGRLTENGWGLMEIGGPTNGQVVDNVHAYEPRGWTAMHITEGYGNSCTNATVSNGQFGPSGTAPNTARQFYASLKKLHQFFLTPPRQLAKRDYSAPGEWADGISISCASTTIINNVITNPTDGGIVLFGCPNSYVAGNTVIAEDRTLLGGINMVDFYPWNGNFSGLIVEKNNIVSAGSMIKVGIAMGTLVWGSINSTQFQNSGGTVRYNTLSSSGQYGYIGFGIATAGHLNAATYGNTFSAAAWNGIPSQACVGQFLPPRPKALTYDPYTTSGSFQTGSSQDTLMFLICMMPYQYDPSYVPPSTTSTSTSSTSTLSSSSSIVLAAVTTKSALPSTTTTVTVRIATSTKKAAIPKATKKKKVKNPMGKASKVIAMREALSRFKIFSVAGEDTEFDLEEWDVPFAARTGTPMFVDHVSRGFDKRDMLSDFL</sequence>
<dbReference type="Proteomes" id="UP000009131">
    <property type="component" value="Unassembled WGS sequence"/>
</dbReference>
<feature type="signal peptide" evidence="1">
    <location>
        <begin position="1"/>
        <end position="25"/>
    </location>
</feature>
<reference evidence="2 3" key="2">
    <citation type="journal article" date="2012" name="Open Biol.">
        <title>Characteristics of nucleosomes and linker DNA regions on the genome of the basidiomycete Mixia osmundae revealed by mono- and dinucleosome mapping.</title>
        <authorList>
            <person name="Nishida H."/>
            <person name="Kondo S."/>
            <person name="Matsumoto T."/>
            <person name="Suzuki Y."/>
            <person name="Yoshikawa H."/>
            <person name="Taylor T.D."/>
            <person name="Sugiyama J."/>
        </authorList>
    </citation>
    <scope>NUCLEOTIDE SEQUENCE [LARGE SCALE GENOMIC DNA]</scope>
    <source>
        <strain evidence="3">CBS 9802 / IAM 14324 / JCM 22182 / KY 12970</strain>
    </source>
</reference>
<name>G7E781_MIXOS</name>
<dbReference type="OrthoDB" id="2587928at2759"/>
<keyword evidence="1" id="KW-0732">Signal</keyword>
<keyword evidence="3" id="KW-1185">Reference proteome</keyword>
<dbReference type="InterPro" id="IPR012334">
    <property type="entry name" value="Pectin_lyas_fold"/>
</dbReference>
<dbReference type="InterPro" id="IPR011050">
    <property type="entry name" value="Pectin_lyase_fold/virulence"/>
</dbReference>
<accession>G7E781</accession>
<comment type="caution">
    <text evidence="2">The sequence shown here is derived from an EMBL/GenBank/DDBJ whole genome shotgun (WGS) entry which is preliminary data.</text>
</comment>
<dbReference type="RefSeq" id="XP_014570431.1">
    <property type="nucleotide sequence ID" value="XM_014714945.1"/>
</dbReference>
<dbReference type="AlphaFoldDB" id="G7E781"/>
<dbReference type="Gene3D" id="2.160.20.10">
    <property type="entry name" value="Single-stranded right-handed beta-helix, Pectin lyase-like"/>
    <property type="match status" value="1"/>
</dbReference>